<reference evidence="1 2" key="1">
    <citation type="submission" date="2021-06" db="EMBL/GenBank/DDBJ databases">
        <authorList>
            <person name="Palmer J.M."/>
        </authorList>
    </citation>
    <scope>NUCLEOTIDE SEQUENCE [LARGE SCALE GENOMIC DNA]</scope>
    <source>
        <strain evidence="1 2">AS_MEX2019</strain>
        <tissue evidence="1">Muscle</tissue>
    </source>
</reference>
<evidence type="ECO:0000313" key="1">
    <source>
        <dbReference type="EMBL" id="MEQ2309226.1"/>
    </source>
</evidence>
<sequence>MTNTAGNTPADHWTMTCPQNQSWFAPLQPLSTSSVQSRKCLASLQSQLALRLPAASKNIRLPSDSGRAQQFEELDNHTVSELDKPESSQYSFSLDGGGVSCWGQMSILPSTSHQAPLFKSTHLTFFFDDFFHCLVSSSISVFRVHI</sequence>
<proteinExistence type="predicted"/>
<protein>
    <submittedName>
        <fullName evidence="1">Uncharacterized protein</fullName>
    </submittedName>
</protein>
<accession>A0ABV0ZUQ6</accession>
<dbReference type="EMBL" id="JAHRIP010071553">
    <property type="protein sequence ID" value="MEQ2309226.1"/>
    <property type="molecule type" value="Genomic_DNA"/>
</dbReference>
<comment type="caution">
    <text evidence="1">The sequence shown here is derived from an EMBL/GenBank/DDBJ whole genome shotgun (WGS) entry which is preliminary data.</text>
</comment>
<organism evidence="1 2">
    <name type="scientific">Ameca splendens</name>
    <dbReference type="NCBI Taxonomy" id="208324"/>
    <lineage>
        <taxon>Eukaryota</taxon>
        <taxon>Metazoa</taxon>
        <taxon>Chordata</taxon>
        <taxon>Craniata</taxon>
        <taxon>Vertebrata</taxon>
        <taxon>Euteleostomi</taxon>
        <taxon>Actinopterygii</taxon>
        <taxon>Neopterygii</taxon>
        <taxon>Teleostei</taxon>
        <taxon>Neoteleostei</taxon>
        <taxon>Acanthomorphata</taxon>
        <taxon>Ovalentaria</taxon>
        <taxon>Atherinomorphae</taxon>
        <taxon>Cyprinodontiformes</taxon>
        <taxon>Goodeidae</taxon>
        <taxon>Ameca</taxon>
    </lineage>
</organism>
<keyword evidence="2" id="KW-1185">Reference proteome</keyword>
<name>A0ABV0ZUQ6_9TELE</name>
<dbReference type="Proteomes" id="UP001469553">
    <property type="component" value="Unassembled WGS sequence"/>
</dbReference>
<evidence type="ECO:0000313" key="2">
    <source>
        <dbReference type="Proteomes" id="UP001469553"/>
    </source>
</evidence>
<gene>
    <name evidence="1" type="ORF">AMECASPLE_036338</name>
</gene>